<comment type="cofactor">
    <cofactor evidence="3">
        <name>FAD</name>
        <dbReference type="ChEBI" id="CHEBI:57692"/>
    </cofactor>
    <text evidence="3">Binds 1 FAD per subunit.</text>
</comment>
<accession>A0A317ZMJ2</accession>
<sequence length="390" mass="44891">MFLPTKSAACNALSKFLPDAGLEYAVQRNYDNGPDTKASVSKLSPWIRIRLLPEWEVVTAVLEQHSPADASKFIDEVCWRTYWKGWLQMRPSVWQNYLNERAALLEDFRSHVGYQRAIEGRTGIECFDSWNQELLDHNYLHNHARMWYASIWIHTLKLPWQLGADWFLRHLLDGDPASNTLSWRWVAGLQTRGKTYLARPDNIRKYTSGRFRVEESLSTEALELDEAPPPKPMSLPDLTHPQDGLKLGLLLTEEDLSAAEWLPEQNTPSSMAKYFPTDHYEALDICPEVVEFRRKALGNSTGAGTFETPRELVEWAKREQLDGIITAEPTIGHWPEILKLLKAELAAENIELFTARHWWDQTLFPHATKGFFRFKKAIPKVLEKLAVQPA</sequence>
<evidence type="ECO:0000256" key="3">
    <source>
        <dbReference type="PIRSR" id="PIRSR602081-1"/>
    </source>
</evidence>
<keyword evidence="2 3" id="KW-0274">FAD</keyword>
<dbReference type="GO" id="GO:0003677">
    <property type="term" value="F:DNA binding"/>
    <property type="evidence" value="ECO:0007669"/>
    <property type="project" value="TreeGrafter"/>
</dbReference>
<proteinExistence type="predicted"/>
<keyword evidence="1 3" id="KW-0285">Flavoprotein</keyword>
<feature type="domain" description="Cryptochrome/DNA photolyase FAD-binding" evidence="4">
    <location>
        <begin position="73"/>
        <end position="196"/>
    </location>
</feature>
<feature type="binding site" evidence="3">
    <location>
        <position position="73"/>
    </location>
    <ligand>
        <name>FAD</name>
        <dbReference type="ChEBI" id="CHEBI:57692"/>
    </ligand>
</feature>
<dbReference type="PANTHER" id="PTHR11455:SF9">
    <property type="entry name" value="CRYPTOCHROME CIRCADIAN CLOCK 5 ISOFORM X1"/>
    <property type="match status" value="1"/>
</dbReference>
<protein>
    <submittedName>
        <fullName evidence="5">DNA photolyase</fullName>
    </submittedName>
</protein>
<dbReference type="EMBL" id="QHJQ01000002">
    <property type="protein sequence ID" value="PXA05039.1"/>
    <property type="molecule type" value="Genomic_DNA"/>
</dbReference>
<dbReference type="GO" id="GO:0003904">
    <property type="term" value="F:deoxyribodipyrimidine photo-lyase activity"/>
    <property type="evidence" value="ECO:0007669"/>
    <property type="project" value="TreeGrafter"/>
</dbReference>
<organism evidence="5 6">
    <name type="scientific">Coraliomargarita sinensis</name>
    <dbReference type="NCBI Taxonomy" id="2174842"/>
    <lineage>
        <taxon>Bacteria</taxon>
        <taxon>Pseudomonadati</taxon>
        <taxon>Verrucomicrobiota</taxon>
        <taxon>Opitutia</taxon>
        <taxon>Puniceicoccales</taxon>
        <taxon>Coraliomargaritaceae</taxon>
        <taxon>Coraliomargarita</taxon>
    </lineage>
</organism>
<feature type="binding site" evidence="3">
    <location>
        <begin position="173"/>
        <end position="175"/>
    </location>
    <ligand>
        <name>FAD</name>
        <dbReference type="ChEBI" id="CHEBI:57692"/>
    </ligand>
</feature>
<dbReference type="GO" id="GO:0071949">
    <property type="term" value="F:FAD binding"/>
    <property type="evidence" value="ECO:0007669"/>
    <property type="project" value="TreeGrafter"/>
</dbReference>
<dbReference type="Proteomes" id="UP000247099">
    <property type="component" value="Unassembled WGS sequence"/>
</dbReference>
<keyword evidence="6" id="KW-1185">Reference proteome</keyword>
<dbReference type="Gene3D" id="1.10.579.10">
    <property type="entry name" value="DNA Cyclobutane Dipyrimidine Photolyase, subunit A, domain 3"/>
    <property type="match status" value="1"/>
</dbReference>
<dbReference type="InterPro" id="IPR002081">
    <property type="entry name" value="Cryptochrome/DNA_photolyase_1"/>
</dbReference>
<evidence type="ECO:0000256" key="2">
    <source>
        <dbReference type="ARBA" id="ARBA00022827"/>
    </source>
</evidence>
<reference evidence="5 6" key="1">
    <citation type="submission" date="2018-05" db="EMBL/GenBank/DDBJ databases">
        <title>Coraliomargarita sinensis sp. nov., isolated from a marine solar saltern.</title>
        <authorList>
            <person name="Zhou L.Y."/>
        </authorList>
    </citation>
    <scope>NUCLEOTIDE SEQUENCE [LARGE SCALE GENOMIC DNA]</scope>
    <source>
        <strain evidence="5 6">WN38</strain>
    </source>
</reference>
<evidence type="ECO:0000313" key="5">
    <source>
        <dbReference type="EMBL" id="PXA05039.1"/>
    </source>
</evidence>
<keyword evidence="5" id="KW-0456">Lyase</keyword>
<evidence type="ECO:0000313" key="6">
    <source>
        <dbReference type="Proteomes" id="UP000247099"/>
    </source>
</evidence>
<name>A0A317ZMJ2_9BACT</name>
<dbReference type="InterPro" id="IPR036134">
    <property type="entry name" value="Crypto/Photolyase_FAD-like_sf"/>
</dbReference>
<dbReference type="RefSeq" id="WP_110130040.1">
    <property type="nucleotide sequence ID" value="NZ_QHJQ01000002.1"/>
</dbReference>
<dbReference type="OrthoDB" id="9772484at2"/>
<gene>
    <name evidence="5" type="ORF">DDZ13_03485</name>
</gene>
<dbReference type="AlphaFoldDB" id="A0A317ZMJ2"/>
<dbReference type="InParanoid" id="A0A317ZMJ2"/>
<feature type="binding site" evidence="3">
    <location>
        <position position="24"/>
    </location>
    <ligand>
        <name>FAD</name>
        <dbReference type="ChEBI" id="CHEBI:57692"/>
    </ligand>
</feature>
<dbReference type="PANTHER" id="PTHR11455">
    <property type="entry name" value="CRYPTOCHROME"/>
    <property type="match status" value="1"/>
</dbReference>
<dbReference type="Gene3D" id="1.25.40.80">
    <property type="match status" value="1"/>
</dbReference>
<dbReference type="Pfam" id="PF03441">
    <property type="entry name" value="FAD_binding_7"/>
    <property type="match status" value="1"/>
</dbReference>
<evidence type="ECO:0000259" key="4">
    <source>
        <dbReference type="Pfam" id="PF03441"/>
    </source>
</evidence>
<evidence type="ECO:0000256" key="1">
    <source>
        <dbReference type="ARBA" id="ARBA00022630"/>
    </source>
</evidence>
<comment type="caution">
    <text evidence="5">The sequence shown here is derived from an EMBL/GenBank/DDBJ whole genome shotgun (WGS) entry which is preliminary data.</text>
</comment>
<dbReference type="SUPFAM" id="SSF48173">
    <property type="entry name" value="Cryptochrome/photolyase FAD-binding domain"/>
    <property type="match status" value="1"/>
</dbReference>
<dbReference type="InterPro" id="IPR005101">
    <property type="entry name" value="Cryptochr/Photolyase_FAD-bd"/>
</dbReference>